<evidence type="ECO:0000256" key="9">
    <source>
        <dbReference type="ARBA" id="ARBA00023012"/>
    </source>
</evidence>
<dbReference type="GO" id="GO:0000155">
    <property type="term" value="F:phosphorelay sensor kinase activity"/>
    <property type="evidence" value="ECO:0007669"/>
    <property type="project" value="InterPro"/>
</dbReference>
<dbReference type="InterPro" id="IPR003594">
    <property type="entry name" value="HATPase_dom"/>
</dbReference>
<organism evidence="15 16">
    <name type="scientific">Rubellicoccus peritrichatus</name>
    <dbReference type="NCBI Taxonomy" id="3080537"/>
    <lineage>
        <taxon>Bacteria</taxon>
        <taxon>Pseudomonadati</taxon>
        <taxon>Verrucomicrobiota</taxon>
        <taxon>Opitutia</taxon>
        <taxon>Puniceicoccales</taxon>
        <taxon>Cerasicoccaceae</taxon>
        <taxon>Rubellicoccus</taxon>
    </lineage>
</organism>
<feature type="compositionally biased region" description="Polar residues" evidence="11">
    <location>
        <begin position="112"/>
        <end position="123"/>
    </location>
</feature>
<evidence type="ECO:0000256" key="4">
    <source>
        <dbReference type="ARBA" id="ARBA00022553"/>
    </source>
</evidence>
<evidence type="ECO:0000256" key="6">
    <source>
        <dbReference type="ARBA" id="ARBA00022692"/>
    </source>
</evidence>
<dbReference type="Gene3D" id="3.30.565.10">
    <property type="entry name" value="Histidine kinase-like ATPase, C-terminal domain"/>
    <property type="match status" value="1"/>
</dbReference>
<feature type="domain" description="Histidine kinase" evidence="13">
    <location>
        <begin position="322"/>
        <end position="537"/>
    </location>
</feature>
<keyword evidence="10 12" id="KW-0472">Membrane</keyword>
<dbReference type="InterPro" id="IPR036097">
    <property type="entry name" value="HisK_dim/P_sf"/>
</dbReference>
<dbReference type="Gene3D" id="1.10.287.130">
    <property type="match status" value="1"/>
</dbReference>
<dbReference type="KEGG" id="puo:RZN69_12520"/>
<dbReference type="SUPFAM" id="SSF158472">
    <property type="entry name" value="HAMP domain-like"/>
    <property type="match status" value="1"/>
</dbReference>
<dbReference type="CDD" id="cd00082">
    <property type="entry name" value="HisKA"/>
    <property type="match status" value="1"/>
</dbReference>
<keyword evidence="15" id="KW-0547">Nucleotide-binding</keyword>
<keyword evidence="9" id="KW-0902">Two-component regulatory system</keyword>
<dbReference type="PROSITE" id="PS50885">
    <property type="entry name" value="HAMP"/>
    <property type="match status" value="1"/>
</dbReference>
<comment type="subcellular location">
    <subcellularLocation>
        <location evidence="2">Membrane</location>
    </subcellularLocation>
</comment>
<evidence type="ECO:0000256" key="7">
    <source>
        <dbReference type="ARBA" id="ARBA00022777"/>
    </source>
</evidence>
<dbReference type="SUPFAM" id="SSF47384">
    <property type="entry name" value="Homodimeric domain of signal transducing histidine kinase"/>
    <property type="match status" value="1"/>
</dbReference>
<dbReference type="AlphaFoldDB" id="A0AAQ3L5B6"/>
<dbReference type="GO" id="GO:0005886">
    <property type="term" value="C:plasma membrane"/>
    <property type="evidence" value="ECO:0007669"/>
    <property type="project" value="TreeGrafter"/>
</dbReference>
<dbReference type="PANTHER" id="PTHR45436:SF5">
    <property type="entry name" value="SENSOR HISTIDINE KINASE TRCS"/>
    <property type="match status" value="1"/>
</dbReference>
<evidence type="ECO:0000256" key="12">
    <source>
        <dbReference type="SAM" id="Phobius"/>
    </source>
</evidence>
<reference evidence="15 16" key="1">
    <citation type="submission" date="2023-10" db="EMBL/GenBank/DDBJ databases">
        <title>Rubellicoccus peritrichatus gen. nov., sp. nov., isolated from an algae of coral reef tank.</title>
        <authorList>
            <person name="Luo J."/>
        </authorList>
    </citation>
    <scope>NUCLEOTIDE SEQUENCE [LARGE SCALE GENOMIC DNA]</scope>
    <source>
        <strain evidence="15 16">CR14</strain>
    </source>
</reference>
<dbReference type="FunFam" id="3.30.565.10:FF:000006">
    <property type="entry name" value="Sensor histidine kinase WalK"/>
    <property type="match status" value="1"/>
</dbReference>
<comment type="catalytic activity">
    <reaction evidence="1">
        <text>ATP + protein L-histidine = ADP + protein N-phospho-L-histidine.</text>
        <dbReference type="EC" id="2.7.13.3"/>
    </reaction>
</comment>
<evidence type="ECO:0000313" key="15">
    <source>
        <dbReference type="EMBL" id="WOO39440.1"/>
    </source>
</evidence>
<dbReference type="PANTHER" id="PTHR45436">
    <property type="entry name" value="SENSOR HISTIDINE KINASE YKOH"/>
    <property type="match status" value="1"/>
</dbReference>
<dbReference type="PRINTS" id="PR00344">
    <property type="entry name" value="BCTRLSENSOR"/>
</dbReference>
<dbReference type="PROSITE" id="PS50109">
    <property type="entry name" value="HIS_KIN"/>
    <property type="match status" value="1"/>
</dbReference>
<keyword evidence="4" id="KW-0597">Phosphoprotein</keyword>
<dbReference type="SUPFAM" id="SSF55874">
    <property type="entry name" value="ATPase domain of HSP90 chaperone/DNA topoisomerase II/histidine kinase"/>
    <property type="match status" value="1"/>
</dbReference>
<dbReference type="Proteomes" id="UP001304300">
    <property type="component" value="Chromosome"/>
</dbReference>
<keyword evidence="15" id="KW-0067">ATP-binding</keyword>
<dbReference type="CDD" id="cd06225">
    <property type="entry name" value="HAMP"/>
    <property type="match status" value="1"/>
</dbReference>
<dbReference type="CDD" id="cd00075">
    <property type="entry name" value="HATPase"/>
    <property type="match status" value="1"/>
</dbReference>
<dbReference type="InterPro" id="IPR050428">
    <property type="entry name" value="TCS_sensor_his_kinase"/>
</dbReference>
<evidence type="ECO:0000256" key="11">
    <source>
        <dbReference type="SAM" id="MobiDB-lite"/>
    </source>
</evidence>
<keyword evidence="6 12" id="KW-0812">Transmembrane</keyword>
<dbReference type="SMART" id="SM00388">
    <property type="entry name" value="HisKA"/>
    <property type="match status" value="1"/>
</dbReference>
<dbReference type="Pfam" id="PF00512">
    <property type="entry name" value="HisKA"/>
    <property type="match status" value="1"/>
</dbReference>
<evidence type="ECO:0000256" key="2">
    <source>
        <dbReference type="ARBA" id="ARBA00004370"/>
    </source>
</evidence>
<dbReference type="RefSeq" id="WP_317831333.1">
    <property type="nucleotide sequence ID" value="NZ_CP136920.1"/>
</dbReference>
<dbReference type="SMART" id="SM00387">
    <property type="entry name" value="HATPase_c"/>
    <property type="match status" value="1"/>
</dbReference>
<dbReference type="InterPro" id="IPR005467">
    <property type="entry name" value="His_kinase_dom"/>
</dbReference>
<dbReference type="InterPro" id="IPR036890">
    <property type="entry name" value="HATPase_C_sf"/>
</dbReference>
<keyword evidence="5" id="KW-0808">Transferase</keyword>
<evidence type="ECO:0000313" key="16">
    <source>
        <dbReference type="Proteomes" id="UP001304300"/>
    </source>
</evidence>
<evidence type="ECO:0000256" key="5">
    <source>
        <dbReference type="ARBA" id="ARBA00022679"/>
    </source>
</evidence>
<dbReference type="EMBL" id="CP136920">
    <property type="protein sequence ID" value="WOO39440.1"/>
    <property type="molecule type" value="Genomic_DNA"/>
</dbReference>
<dbReference type="SMART" id="SM00304">
    <property type="entry name" value="HAMP"/>
    <property type="match status" value="1"/>
</dbReference>
<keyword evidence="8 12" id="KW-1133">Transmembrane helix</keyword>
<dbReference type="Pfam" id="PF00672">
    <property type="entry name" value="HAMP"/>
    <property type="match status" value="1"/>
</dbReference>
<dbReference type="InterPro" id="IPR003660">
    <property type="entry name" value="HAMP_dom"/>
</dbReference>
<dbReference type="Gene3D" id="6.10.340.10">
    <property type="match status" value="1"/>
</dbReference>
<feature type="transmembrane region" description="Helical" evidence="12">
    <location>
        <begin position="12"/>
        <end position="34"/>
    </location>
</feature>
<feature type="region of interest" description="Disordered" evidence="11">
    <location>
        <begin position="66"/>
        <end position="134"/>
    </location>
</feature>
<evidence type="ECO:0000259" key="13">
    <source>
        <dbReference type="PROSITE" id="PS50109"/>
    </source>
</evidence>
<keyword evidence="7" id="KW-0418">Kinase</keyword>
<feature type="domain" description="HAMP" evidence="14">
    <location>
        <begin position="261"/>
        <end position="314"/>
    </location>
</feature>
<dbReference type="EC" id="2.7.13.3" evidence="3"/>
<evidence type="ECO:0000256" key="10">
    <source>
        <dbReference type="ARBA" id="ARBA00023136"/>
    </source>
</evidence>
<protein>
    <recommendedName>
        <fullName evidence="3">histidine kinase</fullName>
        <ecNumber evidence="3">2.7.13.3</ecNumber>
    </recommendedName>
</protein>
<gene>
    <name evidence="15" type="ORF">RZN69_12520</name>
</gene>
<feature type="transmembrane region" description="Helical" evidence="12">
    <location>
        <begin position="241"/>
        <end position="260"/>
    </location>
</feature>
<evidence type="ECO:0000259" key="14">
    <source>
        <dbReference type="PROSITE" id="PS50885"/>
    </source>
</evidence>
<dbReference type="Pfam" id="PF02518">
    <property type="entry name" value="HATPase_c"/>
    <property type="match status" value="1"/>
</dbReference>
<evidence type="ECO:0000256" key="3">
    <source>
        <dbReference type="ARBA" id="ARBA00012438"/>
    </source>
</evidence>
<name>A0AAQ3L5B6_9BACT</name>
<accession>A0AAQ3L5B6</accession>
<evidence type="ECO:0000256" key="1">
    <source>
        <dbReference type="ARBA" id="ARBA00000085"/>
    </source>
</evidence>
<dbReference type="InterPro" id="IPR004358">
    <property type="entry name" value="Sig_transdc_His_kin-like_C"/>
</dbReference>
<dbReference type="GO" id="GO:0005524">
    <property type="term" value="F:ATP binding"/>
    <property type="evidence" value="ECO:0007669"/>
    <property type="project" value="UniProtKB-KW"/>
</dbReference>
<sequence length="537" mass="59679">MIPFAHSIQWRIFVYYTVLIFLAVSVLFGAFYSFEKKARLDLIELQLQQRAVSAVPFFFASGPAENRIRPPNGGLGNGANRGRPGQNNAFGEGASDEGRRRPPGSFQGGPPNDSSRGLSQNIFSHEPQPLPEGEQVKARALYEEAQRRMSNPRFTGFITSLQDAGMYVYALGYGNILLYQSENFPVDVLSIAIPPTEDRGWRFTVTDKDCILMFNNRQGQMILGQSLATVAADLNNLMVKAAAIALLVVLITSFFGYWIIRNSLKPIKHISETAERIANGNIAEKIDTKKVRSELGQLADVLNRTFGRLGEALKRQIQFTSDASHELRTPVAAILADCQFSLKRERSPERYRETIEVCHESAQHMRSLIEDLRELADFDEKNESMVTELVDMKEFLSNVVSVMKPLAEEKGLVLKSELEEAMVCLDPIRMRQAVLNLLSNAVRYTDTAGEIFVRCIKRANSVVIEVCDTGIGIAPDKVQHIFERFYRADAARNADTGGVGLGLAISKSIVEANGGNISVKSTLGKGTCFRIQLRSEF</sequence>
<dbReference type="InterPro" id="IPR003661">
    <property type="entry name" value="HisK_dim/P_dom"/>
</dbReference>
<evidence type="ECO:0000256" key="8">
    <source>
        <dbReference type="ARBA" id="ARBA00022989"/>
    </source>
</evidence>
<proteinExistence type="predicted"/>
<keyword evidence="16" id="KW-1185">Reference proteome</keyword>